<dbReference type="Gene3D" id="3.30.450.20">
    <property type="entry name" value="PAS domain"/>
    <property type="match status" value="1"/>
</dbReference>
<dbReference type="PROSITE" id="PS00688">
    <property type="entry name" value="SIGMA54_INTERACT_3"/>
    <property type="match status" value="1"/>
</dbReference>
<dbReference type="SUPFAM" id="SSF46689">
    <property type="entry name" value="Homeodomain-like"/>
    <property type="match status" value="1"/>
</dbReference>
<reference evidence="7 8" key="2">
    <citation type="journal article" date="2010" name="Stand. Genomic Sci.">
        <title>Complete genome sequence of Desulfohalobium retbaense type strain (HR(100)).</title>
        <authorList>
            <person name="Spring S."/>
            <person name="Nolan M."/>
            <person name="Lapidus A."/>
            <person name="Glavina Del Rio T."/>
            <person name="Copeland A."/>
            <person name="Tice H."/>
            <person name="Cheng J.F."/>
            <person name="Lucas S."/>
            <person name="Land M."/>
            <person name="Chen F."/>
            <person name="Bruce D."/>
            <person name="Goodwin L."/>
            <person name="Pitluck S."/>
            <person name="Ivanova N."/>
            <person name="Mavromatis K."/>
            <person name="Mikhailova N."/>
            <person name="Pati A."/>
            <person name="Chen A."/>
            <person name="Palaniappan K."/>
            <person name="Hauser L."/>
            <person name="Chang Y.J."/>
            <person name="Jeffries C.D."/>
            <person name="Munk C."/>
            <person name="Kiss H."/>
            <person name="Chain P."/>
            <person name="Han C."/>
            <person name="Brettin T."/>
            <person name="Detter J.C."/>
            <person name="Schuler E."/>
            <person name="Goker M."/>
            <person name="Rohde M."/>
            <person name="Bristow J."/>
            <person name="Eisen J.A."/>
            <person name="Markowitz V."/>
            <person name="Hugenholtz P."/>
            <person name="Kyrpides N.C."/>
            <person name="Klenk H.P."/>
        </authorList>
    </citation>
    <scope>NUCLEOTIDE SEQUENCE [LARGE SCALE GENOMIC DNA]</scope>
    <source>
        <strain evidence="7 8">DSM 5692</strain>
    </source>
</reference>
<proteinExistence type="predicted"/>
<evidence type="ECO:0000256" key="5">
    <source>
        <dbReference type="ARBA" id="ARBA00023163"/>
    </source>
</evidence>
<organism evidence="7 8">
    <name type="scientific">Desulfohalobium retbaense (strain ATCC 49708 / DSM 5692 / JCM 16813 / HR100)</name>
    <dbReference type="NCBI Taxonomy" id="485915"/>
    <lineage>
        <taxon>Bacteria</taxon>
        <taxon>Pseudomonadati</taxon>
        <taxon>Thermodesulfobacteriota</taxon>
        <taxon>Desulfovibrionia</taxon>
        <taxon>Desulfovibrionales</taxon>
        <taxon>Desulfohalobiaceae</taxon>
        <taxon>Desulfohalobium</taxon>
    </lineage>
</organism>
<dbReference type="KEGG" id="drt:Dret_0074"/>
<dbReference type="EMBL" id="CP001734">
    <property type="protein sequence ID" value="ACV67376.1"/>
    <property type="molecule type" value="Genomic_DNA"/>
</dbReference>
<dbReference type="eggNOG" id="COG3284">
    <property type="taxonomic scope" value="Bacteria"/>
</dbReference>
<dbReference type="PANTHER" id="PTHR32071">
    <property type="entry name" value="TRANSCRIPTIONAL REGULATORY PROTEIN"/>
    <property type="match status" value="1"/>
</dbReference>
<evidence type="ECO:0000256" key="2">
    <source>
        <dbReference type="ARBA" id="ARBA00022840"/>
    </source>
</evidence>
<dbReference type="AlphaFoldDB" id="C8WZA1"/>
<reference evidence="8" key="1">
    <citation type="submission" date="2009-09" db="EMBL/GenBank/DDBJ databases">
        <title>The complete chromosome of Desulfohalobium retbaense DSM 5692.</title>
        <authorList>
            <consortium name="US DOE Joint Genome Institute (JGI-PGF)"/>
            <person name="Lucas S."/>
            <person name="Copeland A."/>
            <person name="Lapidus A."/>
            <person name="Glavina del Rio T."/>
            <person name="Dalin E."/>
            <person name="Tice H."/>
            <person name="Bruce D."/>
            <person name="Goodwin L."/>
            <person name="Pitluck S."/>
            <person name="Kyrpides N."/>
            <person name="Mavromatis K."/>
            <person name="Ivanova N."/>
            <person name="Mikhailova N."/>
            <person name="Munk A.C."/>
            <person name="Brettin T."/>
            <person name="Detter J.C."/>
            <person name="Han C."/>
            <person name="Tapia R."/>
            <person name="Larimer F."/>
            <person name="Land M."/>
            <person name="Hauser L."/>
            <person name="Markowitz V."/>
            <person name="Cheng J.-F."/>
            <person name="Hugenholtz P."/>
            <person name="Woyke T."/>
            <person name="Wu D."/>
            <person name="Spring S."/>
            <person name="Klenk H.-P."/>
            <person name="Eisen J.A."/>
        </authorList>
    </citation>
    <scope>NUCLEOTIDE SEQUENCE [LARGE SCALE GENOMIC DNA]</scope>
    <source>
        <strain evidence="8">DSM 5692</strain>
    </source>
</reference>
<keyword evidence="8" id="KW-1185">Reference proteome</keyword>
<sequence length="631" mass="69552">MECTAILDSTILRQEIQASHARSKEYGVSRTTRKNQVKLTPLELSQRQAQNKIFLEAVIAQLSELFDLLSPDDFMVAVVDGEGYILHMFGSDNIKAKFAERNCAPGYRWTERDVGTTAISLCLERRIAVQLNDKDHYCQRAHGFTSSAAPVFGHAGNLQGILVVSGNSQLVHPHTLCMISSAARSVERQLRILRRNSELAMHIGLLDAVLESTTSGLMVIDSQGVIWRVNRKGGQILKKTDLAGQEVSVLQGLDLDIEDIRANPNAWVNRECTLKNGRQNIHILFSAQPVLAGDQSMLGVVLEFEPIDSVRKLANNIAGTKAFFTFESMIGSSESFRRAQEMAKRAAHSDSTVLLRGETGTGKELFAQAIHNASRRRSAPFVPINCGAIPGELLESELFGYVDGAFTGAQKGGRPGKFELAHRGTILLDEIGDMPHDMQVKLLRVLQTGEVYRIGARKPTLVDTRIIACTHVDLGKAVAAGRFREDLYYRLNVLPIVIPALRERGRDDILALTEFFLSRNRVTPPQLTVGAVKALENHPWPGNVRELENTIQRALHLCEENEIDAACLGVPETAAAASSSTPRGTLEEIERLAIEQTLEDTKGNMAETAKTLGISRATLYRKVKRYSLETG</sequence>
<dbReference type="Gene3D" id="3.40.50.300">
    <property type="entry name" value="P-loop containing nucleotide triphosphate hydrolases"/>
    <property type="match status" value="1"/>
</dbReference>
<dbReference type="OrthoDB" id="9763792at2"/>
<dbReference type="STRING" id="485915.Dret_0074"/>
<dbReference type="Gene3D" id="1.10.8.60">
    <property type="match status" value="1"/>
</dbReference>
<dbReference type="FunFam" id="3.40.50.300:FF:000006">
    <property type="entry name" value="DNA-binding transcriptional regulator NtrC"/>
    <property type="match status" value="1"/>
</dbReference>
<keyword evidence="3" id="KW-0805">Transcription regulation</keyword>
<keyword evidence="5" id="KW-0804">Transcription</keyword>
<dbReference type="GO" id="GO:0005524">
    <property type="term" value="F:ATP binding"/>
    <property type="evidence" value="ECO:0007669"/>
    <property type="project" value="UniProtKB-KW"/>
</dbReference>
<evidence type="ECO:0000256" key="4">
    <source>
        <dbReference type="ARBA" id="ARBA00023125"/>
    </source>
</evidence>
<name>C8WZA1_DESRD</name>
<dbReference type="SMART" id="SM00382">
    <property type="entry name" value="AAA"/>
    <property type="match status" value="1"/>
</dbReference>
<keyword evidence="4" id="KW-0238">DNA-binding</keyword>
<gene>
    <name evidence="7" type="ordered locus">Dret_0074</name>
</gene>
<dbReference type="PANTHER" id="PTHR32071:SF57">
    <property type="entry name" value="C4-DICARBOXYLATE TRANSPORT TRANSCRIPTIONAL REGULATORY PROTEIN DCTD"/>
    <property type="match status" value="1"/>
</dbReference>
<dbReference type="SUPFAM" id="SSF52540">
    <property type="entry name" value="P-loop containing nucleoside triphosphate hydrolases"/>
    <property type="match status" value="1"/>
</dbReference>
<dbReference type="Gene3D" id="3.30.450.40">
    <property type="match status" value="1"/>
</dbReference>
<accession>C8WZA1</accession>
<dbReference type="GO" id="GO:0043565">
    <property type="term" value="F:sequence-specific DNA binding"/>
    <property type="evidence" value="ECO:0007669"/>
    <property type="project" value="InterPro"/>
</dbReference>
<protein>
    <submittedName>
        <fullName evidence="7">Sigma54 specific transcriptional regulator, Fis family</fullName>
    </submittedName>
</protein>
<keyword evidence="1" id="KW-0547">Nucleotide-binding</keyword>
<dbReference type="InterPro" id="IPR027417">
    <property type="entry name" value="P-loop_NTPase"/>
</dbReference>
<dbReference type="Gene3D" id="1.10.10.60">
    <property type="entry name" value="Homeodomain-like"/>
    <property type="match status" value="1"/>
</dbReference>
<evidence type="ECO:0000259" key="6">
    <source>
        <dbReference type="PROSITE" id="PS50045"/>
    </source>
</evidence>
<dbReference type="InterPro" id="IPR025944">
    <property type="entry name" value="Sigma_54_int_dom_CS"/>
</dbReference>
<dbReference type="InterPro" id="IPR003593">
    <property type="entry name" value="AAA+_ATPase"/>
</dbReference>
<keyword evidence="2" id="KW-0067">ATP-binding</keyword>
<evidence type="ECO:0000256" key="3">
    <source>
        <dbReference type="ARBA" id="ARBA00023015"/>
    </source>
</evidence>
<dbReference type="InterPro" id="IPR002078">
    <property type="entry name" value="Sigma_54_int"/>
</dbReference>
<dbReference type="HOGENOM" id="CLU_000445_8_12_7"/>
<dbReference type="Proteomes" id="UP000001052">
    <property type="component" value="Chromosome"/>
</dbReference>
<dbReference type="PRINTS" id="PR01590">
    <property type="entry name" value="HTHFIS"/>
</dbReference>
<dbReference type="InterPro" id="IPR003018">
    <property type="entry name" value="GAF"/>
</dbReference>
<evidence type="ECO:0000256" key="1">
    <source>
        <dbReference type="ARBA" id="ARBA00022741"/>
    </source>
</evidence>
<dbReference type="Pfam" id="PF02954">
    <property type="entry name" value="HTH_8"/>
    <property type="match status" value="1"/>
</dbReference>
<dbReference type="CDD" id="cd00009">
    <property type="entry name" value="AAA"/>
    <property type="match status" value="1"/>
</dbReference>
<dbReference type="InterPro" id="IPR029016">
    <property type="entry name" value="GAF-like_dom_sf"/>
</dbReference>
<dbReference type="Pfam" id="PF00158">
    <property type="entry name" value="Sigma54_activat"/>
    <property type="match status" value="1"/>
</dbReference>
<dbReference type="InterPro" id="IPR002197">
    <property type="entry name" value="HTH_Fis"/>
</dbReference>
<dbReference type="InterPro" id="IPR009057">
    <property type="entry name" value="Homeodomain-like_sf"/>
</dbReference>
<dbReference type="InterPro" id="IPR025662">
    <property type="entry name" value="Sigma_54_int_dom_ATP-bd_1"/>
</dbReference>
<dbReference type="PROSITE" id="PS50045">
    <property type="entry name" value="SIGMA54_INTERACT_4"/>
    <property type="match status" value="1"/>
</dbReference>
<evidence type="ECO:0000313" key="8">
    <source>
        <dbReference type="Proteomes" id="UP000001052"/>
    </source>
</evidence>
<feature type="domain" description="Sigma-54 factor interaction" evidence="6">
    <location>
        <begin position="329"/>
        <end position="556"/>
    </location>
</feature>
<dbReference type="RefSeq" id="WP_015750535.1">
    <property type="nucleotide sequence ID" value="NC_013223.1"/>
</dbReference>
<dbReference type="Pfam" id="PF01590">
    <property type="entry name" value="GAF"/>
    <property type="match status" value="1"/>
</dbReference>
<dbReference type="PROSITE" id="PS00675">
    <property type="entry name" value="SIGMA54_INTERACT_1"/>
    <property type="match status" value="1"/>
</dbReference>
<dbReference type="InterPro" id="IPR058031">
    <property type="entry name" value="AAA_lid_NorR"/>
</dbReference>
<dbReference type="Pfam" id="PF25601">
    <property type="entry name" value="AAA_lid_14"/>
    <property type="match status" value="1"/>
</dbReference>
<evidence type="ECO:0000313" key="7">
    <source>
        <dbReference type="EMBL" id="ACV67376.1"/>
    </source>
</evidence>
<dbReference type="GO" id="GO:0006355">
    <property type="term" value="P:regulation of DNA-templated transcription"/>
    <property type="evidence" value="ECO:0007669"/>
    <property type="project" value="InterPro"/>
</dbReference>